<dbReference type="HOGENOM" id="CLU_1431247_0_0_1"/>
<feature type="domain" description="DUF7907" evidence="1">
    <location>
        <begin position="12"/>
        <end position="177"/>
    </location>
</feature>
<reference evidence="3" key="1">
    <citation type="journal article" date="2014" name="Proc. Natl. Acad. Sci. U.S.A.">
        <title>Extensive sampling of basidiomycete genomes demonstrates inadequacy of the white-rot/brown-rot paradigm for wood decay fungi.</title>
        <authorList>
            <person name="Riley R."/>
            <person name="Salamov A.A."/>
            <person name="Brown D.W."/>
            <person name="Nagy L.G."/>
            <person name="Floudas D."/>
            <person name="Held B.W."/>
            <person name="Levasseur A."/>
            <person name="Lombard V."/>
            <person name="Morin E."/>
            <person name="Otillar R."/>
            <person name="Lindquist E.A."/>
            <person name="Sun H."/>
            <person name="LaButti K.M."/>
            <person name="Schmutz J."/>
            <person name="Jabbour D."/>
            <person name="Luo H."/>
            <person name="Baker S.E."/>
            <person name="Pisabarro A.G."/>
            <person name="Walton J.D."/>
            <person name="Blanchette R.A."/>
            <person name="Henrissat B."/>
            <person name="Martin F."/>
            <person name="Cullen D."/>
            <person name="Hibbett D.S."/>
            <person name="Grigoriev I.V."/>
        </authorList>
    </citation>
    <scope>NUCLEOTIDE SEQUENCE [LARGE SCALE GENOMIC DNA]</scope>
    <source>
        <strain evidence="3">CBS 339.88</strain>
    </source>
</reference>
<proteinExistence type="predicted"/>
<name>A0A067SLQ2_GALM3</name>
<evidence type="ECO:0000259" key="1">
    <source>
        <dbReference type="Pfam" id="PF25484"/>
    </source>
</evidence>
<dbReference type="AlphaFoldDB" id="A0A067SLQ2"/>
<evidence type="ECO:0000313" key="2">
    <source>
        <dbReference type="EMBL" id="KDR68639.1"/>
    </source>
</evidence>
<gene>
    <name evidence="2" type="ORF">GALMADRAFT_231276</name>
</gene>
<keyword evidence="3" id="KW-1185">Reference proteome</keyword>
<sequence length="180" mass="20320">MSDTVSASPKPQYFLKTAPIVSATTNSKFGNLYLRHHSGGINAIMVMPSPPKFIKANSTTDPSRVLFTSASHPERQWGLVLGHNTNAREDKLGAWEEVLIVENEGDQGFAWEASGDIPGGEELVWKGGEKEDAGESGRWRGWMVCEWQYEHPQLFWVTDALKAELPEFCERVRIWREMLE</sequence>
<protein>
    <recommendedName>
        <fullName evidence="1">DUF7907 domain-containing protein</fullName>
    </recommendedName>
</protein>
<dbReference type="InterPro" id="IPR057229">
    <property type="entry name" value="DUF7907"/>
</dbReference>
<dbReference type="Pfam" id="PF25484">
    <property type="entry name" value="DUF7907"/>
    <property type="match status" value="1"/>
</dbReference>
<dbReference type="EMBL" id="KL142407">
    <property type="protein sequence ID" value="KDR68639.1"/>
    <property type="molecule type" value="Genomic_DNA"/>
</dbReference>
<organism evidence="2 3">
    <name type="scientific">Galerina marginata (strain CBS 339.88)</name>
    <dbReference type="NCBI Taxonomy" id="685588"/>
    <lineage>
        <taxon>Eukaryota</taxon>
        <taxon>Fungi</taxon>
        <taxon>Dikarya</taxon>
        <taxon>Basidiomycota</taxon>
        <taxon>Agaricomycotina</taxon>
        <taxon>Agaricomycetes</taxon>
        <taxon>Agaricomycetidae</taxon>
        <taxon>Agaricales</taxon>
        <taxon>Agaricineae</taxon>
        <taxon>Strophariaceae</taxon>
        <taxon>Galerina</taxon>
    </lineage>
</organism>
<dbReference type="Proteomes" id="UP000027222">
    <property type="component" value="Unassembled WGS sequence"/>
</dbReference>
<evidence type="ECO:0000313" key="3">
    <source>
        <dbReference type="Proteomes" id="UP000027222"/>
    </source>
</evidence>
<accession>A0A067SLQ2</accession>
<dbReference type="OrthoDB" id="3518533at2759"/>